<evidence type="ECO:0000313" key="2">
    <source>
        <dbReference type="WBParaSite" id="nRc.2.0.1.t28002-RA"/>
    </source>
</evidence>
<evidence type="ECO:0000313" key="1">
    <source>
        <dbReference type="Proteomes" id="UP000887565"/>
    </source>
</evidence>
<protein>
    <submittedName>
        <fullName evidence="2">Uncharacterized protein</fullName>
    </submittedName>
</protein>
<dbReference type="AlphaFoldDB" id="A0A915JPI4"/>
<sequence length="67" mass="7540">MLSAQEFGDDDSYCRKTTNFLVSSQGRFAQLMGRYFNCWRLTYGGQSYSSNRSTVGAAQSEPILVQN</sequence>
<organism evidence="1 2">
    <name type="scientific">Romanomermis culicivorax</name>
    <name type="common">Nematode worm</name>
    <dbReference type="NCBI Taxonomy" id="13658"/>
    <lineage>
        <taxon>Eukaryota</taxon>
        <taxon>Metazoa</taxon>
        <taxon>Ecdysozoa</taxon>
        <taxon>Nematoda</taxon>
        <taxon>Enoplea</taxon>
        <taxon>Dorylaimia</taxon>
        <taxon>Mermithida</taxon>
        <taxon>Mermithoidea</taxon>
        <taxon>Mermithidae</taxon>
        <taxon>Romanomermis</taxon>
    </lineage>
</organism>
<keyword evidence="1" id="KW-1185">Reference proteome</keyword>
<reference evidence="2" key="1">
    <citation type="submission" date="2022-11" db="UniProtKB">
        <authorList>
            <consortium name="WormBaseParasite"/>
        </authorList>
    </citation>
    <scope>IDENTIFICATION</scope>
</reference>
<proteinExistence type="predicted"/>
<name>A0A915JPI4_ROMCU</name>
<dbReference type="Proteomes" id="UP000887565">
    <property type="component" value="Unplaced"/>
</dbReference>
<accession>A0A915JPI4</accession>
<dbReference type="WBParaSite" id="nRc.2.0.1.t28002-RA">
    <property type="protein sequence ID" value="nRc.2.0.1.t28002-RA"/>
    <property type="gene ID" value="nRc.2.0.1.g28002"/>
</dbReference>